<dbReference type="Gene3D" id="3.40.50.720">
    <property type="entry name" value="NAD(P)-binding Rossmann-like Domain"/>
    <property type="match status" value="1"/>
</dbReference>
<evidence type="ECO:0000256" key="1">
    <source>
        <dbReference type="ARBA" id="ARBA00023002"/>
    </source>
</evidence>
<protein>
    <submittedName>
        <fullName evidence="3">Alcohol dehydrogenase GroES domain protein</fullName>
    </submittedName>
</protein>
<keyword evidence="1" id="KW-0560">Oxidoreductase</keyword>
<gene>
    <name evidence="3" type="ordered locus">Ppha_1528</name>
</gene>
<proteinExistence type="predicted"/>
<dbReference type="SUPFAM" id="SSF50129">
    <property type="entry name" value="GroES-like"/>
    <property type="match status" value="1"/>
</dbReference>
<accession>B4SA81</accession>
<reference evidence="3 4" key="1">
    <citation type="submission" date="2008-06" db="EMBL/GenBank/DDBJ databases">
        <title>Complete sequence of Pelodictyon phaeoclathratiforme BU-1.</title>
        <authorList>
            <consortium name="US DOE Joint Genome Institute"/>
            <person name="Lucas S."/>
            <person name="Copeland A."/>
            <person name="Lapidus A."/>
            <person name="Glavina del Rio T."/>
            <person name="Dalin E."/>
            <person name="Tice H."/>
            <person name="Bruce D."/>
            <person name="Goodwin L."/>
            <person name="Pitluck S."/>
            <person name="Schmutz J."/>
            <person name="Larimer F."/>
            <person name="Land M."/>
            <person name="Hauser L."/>
            <person name="Kyrpides N."/>
            <person name="Mikhailova N."/>
            <person name="Liu Z."/>
            <person name="Li T."/>
            <person name="Zhao F."/>
            <person name="Overmann J."/>
            <person name="Bryant D.A."/>
            <person name="Richardson P."/>
        </authorList>
    </citation>
    <scope>NUCLEOTIDE SEQUENCE [LARGE SCALE GENOMIC DNA]</scope>
    <source>
        <strain evidence="4">DSM 5477 / BU-1</strain>
    </source>
</reference>
<dbReference type="Pfam" id="PF08240">
    <property type="entry name" value="ADH_N"/>
    <property type="match status" value="1"/>
</dbReference>
<evidence type="ECO:0000259" key="2">
    <source>
        <dbReference type="Pfam" id="PF08240"/>
    </source>
</evidence>
<dbReference type="Gene3D" id="3.90.180.10">
    <property type="entry name" value="Medium-chain alcohol dehydrogenases, catalytic domain"/>
    <property type="match status" value="2"/>
</dbReference>
<dbReference type="InterPro" id="IPR013154">
    <property type="entry name" value="ADH-like_N"/>
</dbReference>
<dbReference type="HOGENOM" id="CLU_871138_0_0_10"/>
<sequence>MTMKGETQAIVLQKANKLKLQRAAYHASEPGDVLVKTIASTITPGFDRLLLTNKAVSSRVFKYPIMPGSEAIGQILTIGPSVTELQPGDFVYAFKGDRWSGIEPYGGCHAETIPTSHENLFALGRPPIHRDLLIGLLAYAVSAVEKVPLDASSRILVLGLGSVGLMVAEYLQSLGYKHIDAVETFSIRGQLSHAEHIALDIDDFTQDFNNSYDLIIETTGRILLVEKAARLMKAQAIVLLMGNYEVMAYDYRLIQHKEPVIICSGITTGSHLKEAFAVLESGRIETEKFFTNVFPVAQYELAYRKALDSKDSIKTVLSWL</sequence>
<dbReference type="InterPro" id="IPR036291">
    <property type="entry name" value="NAD(P)-bd_dom_sf"/>
</dbReference>
<feature type="domain" description="Alcohol dehydrogenase-like N-terminal" evidence="2">
    <location>
        <begin position="30"/>
        <end position="121"/>
    </location>
</feature>
<dbReference type="SUPFAM" id="SSF51735">
    <property type="entry name" value="NAD(P)-binding Rossmann-fold domains"/>
    <property type="match status" value="1"/>
</dbReference>
<dbReference type="Proteomes" id="UP000002724">
    <property type="component" value="Chromosome"/>
</dbReference>
<dbReference type="PANTHER" id="PTHR43189:SF1">
    <property type="entry name" value="ZINC-TYPE ALCOHOL DEHYDROGENASE-LIKE PROTEIN C1198.01"/>
    <property type="match status" value="1"/>
</dbReference>
<keyword evidence="4" id="KW-1185">Reference proteome</keyword>
<dbReference type="eggNOG" id="COG1063">
    <property type="taxonomic scope" value="Bacteria"/>
</dbReference>
<dbReference type="EMBL" id="CP001110">
    <property type="protein sequence ID" value="ACF43777.1"/>
    <property type="molecule type" value="Genomic_DNA"/>
</dbReference>
<dbReference type="InterPro" id="IPR011032">
    <property type="entry name" value="GroES-like_sf"/>
</dbReference>
<dbReference type="CDD" id="cd08255">
    <property type="entry name" value="2-desacetyl-2-hydroxyethyl_bacteriochlorophyllide_like"/>
    <property type="match status" value="1"/>
</dbReference>
<evidence type="ECO:0000313" key="4">
    <source>
        <dbReference type="Proteomes" id="UP000002724"/>
    </source>
</evidence>
<dbReference type="KEGG" id="pph:Ppha_1528"/>
<dbReference type="PANTHER" id="PTHR43189">
    <property type="entry name" value="ZINC-TYPE ALCOHOL DEHYDROGENASE-LIKE PROTEIN C1198.01-RELATED"/>
    <property type="match status" value="1"/>
</dbReference>
<dbReference type="STRING" id="324925.Ppha_1528"/>
<dbReference type="AlphaFoldDB" id="B4SA81"/>
<evidence type="ECO:0000313" key="3">
    <source>
        <dbReference type="EMBL" id="ACF43777.1"/>
    </source>
</evidence>
<organism evidence="3 4">
    <name type="scientific">Pelodictyon phaeoclathratiforme (strain DSM 5477 / BU-1)</name>
    <dbReference type="NCBI Taxonomy" id="324925"/>
    <lineage>
        <taxon>Bacteria</taxon>
        <taxon>Pseudomonadati</taxon>
        <taxon>Chlorobiota</taxon>
        <taxon>Chlorobiia</taxon>
        <taxon>Chlorobiales</taxon>
        <taxon>Chlorobiaceae</taxon>
        <taxon>Chlorobium/Pelodictyon group</taxon>
        <taxon>Pelodictyon</taxon>
    </lineage>
</organism>
<dbReference type="GO" id="GO:0016491">
    <property type="term" value="F:oxidoreductase activity"/>
    <property type="evidence" value="ECO:0007669"/>
    <property type="project" value="UniProtKB-KW"/>
</dbReference>
<name>B4SA81_PELPB</name>